<evidence type="ECO:0000256" key="1">
    <source>
        <dbReference type="SAM" id="MobiDB-lite"/>
    </source>
</evidence>
<dbReference type="AlphaFoldDB" id="A0A010QQ15"/>
<feature type="region of interest" description="Disordered" evidence="1">
    <location>
        <begin position="1"/>
        <end position="143"/>
    </location>
</feature>
<evidence type="ECO:0008006" key="5">
    <source>
        <dbReference type="Google" id="ProtNLM"/>
    </source>
</evidence>
<dbReference type="HOGENOM" id="CLU_050915_1_0_1"/>
<feature type="compositionally biased region" description="Polar residues" evidence="1">
    <location>
        <begin position="7"/>
        <end position="17"/>
    </location>
</feature>
<keyword evidence="2" id="KW-0812">Transmembrane</keyword>
<evidence type="ECO:0000256" key="2">
    <source>
        <dbReference type="SAM" id="Phobius"/>
    </source>
</evidence>
<comment type="caution">
    <text evidence="3">The sequence shown here is derived from an EMBL/GenBank/DDBJ whole genome shotgun (WGS) entry which is preliminary data.</text>
</comment>
<feature type="compositionally biased region" description="Polar residues" evidence="1">
    <location>
        <begin position="101"/>
        <end position="116"/>
    </location>
</feature>
<keyword evidence="4" id="KW-1185">Reference proteome</keyword>
<evidence type="ECO:0000313" key="4">
    <source>
        <dbReference type="Proteomes" id="UP000020467"/>
    </source>
</evidence>
<organism evidence="3 4">
    <name type="scientific">Colletotrichum fioriniae PJ7</name>
    <dbReference type="NCBI Taxonomy" id="1445577"/>
    <lineage>
        <taxon>Eukaryota</taxon>
        <taxon>Fungi</taxon>
        <taxon>Dikarya</taxon>
        <taxon>Ascomycota</taxon>
        <taxon>Pezizomycotina</taxon>
        <taxon>Sordariomycetes</taxon>
        <taxon>Hypocreomycetidae</taxon>
        <taxon>Glomerellales</taxon>
        <taxon>Glomerellaceae</taxon>
        <taxon>Colletotrichum</taxon>
        <taxon>Colletotrichum acutatum species complex</taxon>
    </lineage>
</organism>
<proteinExistence type="predicted"/>
<accession>A0A010QQ15</accession>
<sequence>MPKSPFSPGSSRTTFSSVGRMPVIAEDDSLPAVTHPNMAALPPPPPCRSTKPKYYGRSPVPRAINSHPSYPPPAYSRSSSRDSTLSTLSTRSLLSAGSYGSRPSSGTSTPRLSPRNSLKDKSRLLPITTPVGPSSAAEKAKKGPWIARRSNRYRMIVALILGIGLIVGLSAGLTVGLRSPPPSATKDTNTNSTTLFPSGSFAFNTALLESNTGCTANPSTWRCYPYQNYSQSANDSLASFFWTISPKNSYTYQVSSSSNPFAPQFTNQTMVLLEGNTLNERLVFNFSLPKTVVPSEAITEDGRAATCTFSDTAFRATLWTRRNTTTPLGTVASGTNATSTDGNVKWGPWPGQVEIVQVKKGGPECHDKAGNAVTVAAGREQCKCRYANYDLTTQQKTRRDWQA</sequence>
<keyword evidence="2" id="KW-0472">Membrane</keyword>
<dbReference type="EMBL" id="JARH01000609">
    <property type="protein sequence ID" value="EXF78765.1"/>
    <property type="molecule type" value="Genomic_DNA"/>
</dbReference>
<reference evidence="3 4" key="1">
    <citation type="submission" date="2014-02" db="EMBL/GenBank/DDBJ databases">
        <title>The genome sequence of Colletotrichum fioriniae PJ7.</title>
        <authorList>
            <person name="Baroncelli R."/>
            <person name="Thon M.R."/>
        </authorList>
    </citation>
    <scope>NUCLEOTIDE SEQUENCE [LARGE SCALE GENOMIC DNA]</scope>
    <source>
        <strain evidence="3 4">PJ7</strain>
    </source>
</reference>
<evidence type="ECO:0000313" key="3">
    <source>
        <dbReference type="EMBL" id="EXF78765.1"/>
    </source>
</evidence>
<dbReference type="eggNOG" id="ENOG502SE67">
    <property type="taxonomic scope" value="Eukaryota"/>
</dbReference>
<feature type="compositionally biased region" description="Low complexity" evidence="1">
    <location>
        <begin position="76"/>
        <end position="95"/>
    </location>
</feature>
<dbReference type="KEGG" id="cfj:CFIO01_01604"/>
<protein>
    <recommendedName>
        <fullName evidence="5">Tat pathway signal sequence</fullName>
    </recommendedName>
</protein>
<name>A0A010QQ15_9PEZI</name>
<dbReference type="STRING" id="1445577.A0A010QQ15"/>
<keyword evidence="2" id="KW-1133">Transmembrane helix</keyword>
<gene>
    <name evidence="3" type="ORF">CFIO01_01604</name>
</gene>
<feature type="transmembrane region" description="Helical" evidence="2">
    <location>
        <begin position="156"/>
        <end position="177"/>
    </location>
</feature>
<dbReference type="Proteomes" id="UP000020467">
    <property type="component" value="Unassembled WGS sequence"/>
</dbReference>
<dbReference type="OrthoDB" id="5296155at2759"/>